<name>A0A1M6F2R0_9FLAO</name>
<dbReference type="AlphaFoldDB" id="A0A1M6F2R0"/>
<evidence type="ECO:0000256" key="2">
    <source>
        <dbReference type="PIRSR" id="PIRSR620019-1"/>
    </source>
</evidence>
<dbReference type="Pfam" id="PF17836">
    <property type="entry name" value="PglD_N"/>
    <property type="match status" value="1"/>
</dbReference>
<feature type="binding site" evidence="3">
    <location>
        <position position="133"/>
    </location>
    <ligand>
        <name>acetyl-CoA</name>
        <dbReference type="ChEBI" id="CHEBI:57288"/>
    </ligand>
</feature>
<comment type="similarity">
    <text evidence="1">Belongs to the transferase hexapeptide repeat family.</text>
</comment>
<evidence type="ECO:0000256" key="3">
    <source>
        <dbReference type="PIRSR" id="PIRSR620019-2"/>
    </source>
</evidence>
<reference evidence="5 6" key="1">
    <citation type="submission" date="2016-11" db="EMBL/GenBank/DDBJ databases">
        <authorList>
            <person name="Jaros S."/>
            <person name="Januszkiewicz K."/>
            <person name="Wedrychowicz H."/>
        </authorList>
    </citation>
    <scope>NUCLEOTIDE SEQUENCE [LARGE SCALE GENOMIC DNA]</scope>
    <source>
        <strain evidence="5 6">DSM 25479</strain>
    </source>
</reference>
<dbReference type="NCBIfam" id="TIGR03570">
    <property type="entry name" value="NeuD_NnaD"/>
    <property type="match status" value="1"/>
</dbReference>
<feature type="site" description="Increases basicity of active site His" evidence="2">
    <location>
        <position position="125"/>
    </location>
</feature>
<dbReference type="GO" id="GO:0016740">
    <property type="term" value="F:transferase activity"/>
    <property type="evidence" value="ECO:0007669"/>
    <property type="project" value="UniProtKB-KW"/>
</dbReference>
<dbReference type="CDD" id="cd03360">
    <property type="entry name" value="LbH_AT_putative"/>
    <property type="match status" value="1"/>
</dbReference>
<dbReference type="Pfam" id="PF00132">
    <property type="entry name" value="Hexapep"/>
    <property type="match status" value="1"/>
</dbReference>
<dbReference type="EMBL" id="FQYI01000006">
    <property type="protein sequence ID" value="SHI91960.1"/>
    <property type="molecule type" value="Genomic_DNA"/>
</dbReference>
<feature type="domain" description="PglD N-terminal" evidence="4">
    <location>
        <begin position="2"/>
        <end position="72"/>
    </location>
</feature>
<gene>
    <name evidence="5" type="ORF">SAMN05443429_10683</name>
</gene>
<evidence type="ECO:0000259" key="4">
    <source>
        <dbReference type="Pfam" id="PF17836"/>
    </source>
</evidence>
<dbReference type="InterPro" id="IPR041561">
    <property type="entry name" value="PglD_N"/>
</dbReference>
<evidence type="ECO:0000313" key="5">
    <source>
        <dbReference type="EMBL" id="SHI91960.1"/>
    </source>
</evidence>
<keyword evidence="5" id="KW-0808">Transferase</keyword>
<dbReference type="InterPro" id="IPR001451">
    <property type="entry name" value="Hexapep"/>
</dbReference>
<dbReference type="STRING" id="1118202.SAMN05443429_10683"/>
<evidence type="ECO:0000256" key="1">
    <source>
        <dbReference type="ARBA" id="ARBA00007274"/>
    </source>
</evidence>
<feature type="binding site" evidence="3">
    <location>
        <position position="60"/>
    </location>
    <ligand>
        <name>substrate</name>
    </ligand>
</feature>
<sequence length="197" mass="21030">MVLFGASGHAKPIIDIALLRGEEVELIYDDNPKCSHIFGIPVEKCNGIFPLHKKCVISIGNNHVRRKIVERLNFNYISLIHPNAVISCYSEVGVGTVIMANAIVNPAAQIGRHCIINTAAVVEHDCIIDDYVHISPNAALAGGVKIGENTHIGIGACIIQGVKVGKNCIVGAGTVIIRDVPDNCTVVGNPARIIRSE</sequence>
<proteinExistence type="inferred from homology"/>
<dbReference type="Gene3D" id="3.40.50.20">
    <property type="match status" value="1"/>
</dbReference>
<feature type="binding site" evidence="3">
    <location>
        <position position="154"/>
    </location>
    <ligand>
        <name>acetyl-CoA</name>
        <dbReference type="ChEBI" id="CHEBI:57288"/>
    </ligand>
</feature>
<dbReference type="PANTHER" id="PTHR43300">
    <property type="entry name" value="ACETYLTRANSFERASE"/>
    <property type="match status" value="1"/>
</dbReference>
<protein>
    <submittedName>
        <fullName evidence="5">Acetyltransferase EpsM</fullName>
    </submittedName>
</protein>
<dbReference type="InterPro" id="IPR020019">
    <property type="entry name" value="AcTrfase_PglD-like"/>
</dbReference>
<feature type="binding site" evidence="3">
    <location>
        <begin position="7"/>
        <end position="9"/>
    </location>
    <ligand>
        <name>substrate</name>
    </ligand>
</feature>
<organism evidence="5 6">
    <name type="scientific">Cruoricaptor ignavus</name>
    <dbReference type="NCBI Taxonomy" id="1118202"/>
    <lineage>
        <taxon>Bacteria</taxon>
        <taxon>Pseudomonadati</taxon>
        <taxon>Bacteroidota</taxon>
        <taxon>Flavobacteriia</taxon>
        <taxon>Flavobacteriales</taxon>
        <taxon>Weeksellaceae</taxon>
        <taxon>Cruoricaptor</taxon>
    </lineage>
</organism>
<evidence type="ECO:0000313" key="6">
    <source>
        <dbReference type="Proteomes" id="UP000184335"/>
    </source>
</evidence>
<dbReference type="PANTHER" id="PTHR43300:SF7">
    <property type="entry name" value="UDP-N-ACETYLBACILLOSAMINE N-ACETYLTRANSFERASE"/>
    <property type="match status" value="1"/>
</dbReference>
<dbReference type="SUPFAM" id="SSF51161">
    <property type="entry name" value="Trimeric LpxA-like enzymes"/>
    <property type="match status" value="1"/>
</dbReference>
<accession>A0A1M6F2R0</accession>
<dbReference type="InterPro" id="IPR050179">
    <property type="entry name" value="Trans_hexapeptide_repeat"/>
</dbReference>
<keyword evidence="6" id="KW-1185">Reference proteome</keyword>
<feature type="active site" description="Proton acceptor" evidence="2">
    <location>
        <position position="124"/>
    </location>
</feature>
<dbReference type="OrthoDB" id="9794407at2"/>
<dbReference type="Gene3D" id="2.160.10.10">
    <property type="entry name" value="Hexapeptide repeat proteins"/>
    <property type="match status" value="1"/>
</dbReference>
<dbReference type="RefSeq" id="WP_073179707.1">
    <property type="nucleotide sequence ID" value="NZ_FQYI01000006.1"/>
</dbReference>
<dbReference type="InterPro" id="IPR011004">
    <property type="entry name" value="Trimer_LpxA-like_sf"/>
</dbReference>
<dbReference type="Proteomes" id="UP000184335">
    <property type="component" value="Unassembled WGS sequence"/>
</dbReference>